<keyword evidence="1" id="KW-0812">Transmembrane</keyword>
<gene>
    <name evidence="2" type="ORF">POVCU1_063430</name>
</gene>
<reference evidence="3" key="1">
    <citation type="submission" date="2016-05" db="EMBL/GenBank/DDBJ databases">
        <authorList>
            <person name="Naeem Raeece"/>
        </authorList>
    </citation>
    <scope>NUCLEOTIDE SEQUENCE [LARGE SCALE GENOMIC DNA]</scope>
</reference>
<sequence>MSGQKLTKLQNYEFFHKERSQFLYSDNSDYTDVLKTNDPVLRSLSLYLIQYYNDVSPRCSLNDDCTLTCEIMNKWLNEKEAIYTSNGKCSLNSKLWNTYIEELWNILGKSSAKQNWCKRYRPKYGNNEYPDDWIHESCNNTKSIDVSLNCSNNPYYKSQEIHPTGDSSSSGSAITEFYGYLLFVILLSSILLYKLSPLGTWLDNKVRNKNRIRESINAEVMDEFSRTSVYNSSPLSSKFNVVHHS</sequence>
<evidence type="ECO:0000256" key="1">
    <source>
        <dbReference type="SAM" id="Phobius"/>
    </source>
</evidence>
<evidence type="ECO:0000313" key="3">
    <source>
        <dbReference type="Proteomes" id="UP000078546"/>
    </source>
</evidence>
<organism evidence="2 3">
    <name type="scientific">Plasmodium ovale curtisi</name>
    <dbReference type="NCBI Taxonomy" id="864141"/>
    <lineage>
        <taxon>Eukaryota</taxon>
        <taxon>Sar</taxon>
        <taxon>Alveolata</taxon>
        <taxon>Apicomplexa</taxon>
        <taxon>Aconoidasida</taxon>
        <taxon>Haemosporida</taxon>
        <taxon>Plasmodiidae</taxon>
        <taxon>Plasmodium</taxon>
        <taxon>Plasmodium (Plasmodium)</taxon>
    </lineage>
</organism>
<accession>A0A1A8X9I9</accession>
<feature type="transmembrane region" description="Helical" evidence="1">
    <location>
        <begin position="177"/>
        <end position="195"/>
    </location>
</feature>
<evidence type="ECO:0000313" key="2">
    <source>
        <dbReference type="EMBL" id="SBT00934.1"/>
    </source>
</evidence>
<dbReference type="AlphaFoldDB" id="A0A1A8X9I9"/>
<proteinExistence type="predicted"/>
<dbReference type="EMBL" id="FLQV01002198">
    <property type="protein sequence ID" value="SBT00934.1"/>
    <property type="molecule type" value="Genomic_DNA"/>
</dbReference>
<dbReference type="Proteomes" id="UP000078546">
    <property type="component" value="Unassembled WGS sequence"/>
</dbReference>
<keyword evidence="1" id="KW-1133">Transmembrane helix</keyword>
<name>A0A1A8X9I9_PLAOA</name>
<protein>
    <submittedName>
        <fullName evidence="2">PIR Superfamily Protein</fullName>
    </submittedName>
</protein>
<keyword evidence="1" id="KW-0472">Membrane</keyword>